<name>A0AAE1EPH7_PETCI</name>
<reference evidence="1" key="1">
    <citation type="submission" date="2023-10" db="EMBL/GenBank/DDBJ databases">
        <title>Genome assemblies of two species of porcelain crab, Petrolisthes cinctipes and Petrolisthes manimaculis (Anomura: Porcellanidae).</title>
        <authorList>
            <person name="Angst P."/>
        </authorList>
    </citation>
    <scope>NUCLEOTIDE SEQUENCE</scope>
    <source>
        <strain evidence="1">PB745_01</strain>
        <tissue evidence="1">Gill</tissue>
    </source>
</reference>
<gene>
    <name evidence="1" type="ORF">Pcinc_036502</name>
</gene>
<protein>
    <submittedName>
        <fullName evidence="1">Uncharacterized protein</fullName>
    </submittedName>
</protein>
<evidence type="ECO:0000313" key="1">
    <source>
        <dbReference type="EMBL" id="KAK3857231.1"/>
    </source>
</evidence>
<comment type="caution">
    <text evidence="1">The sequence shown here is derived from an EMBL/GenBank/DDBJ whole genome shotgun (WGS) entry which is preliminary data.</text>
</comment>
<organism evidence="1 2">
    <name type="scientific">Petrolisthes cinctipes</name>
    <name type="common">Flat porcelain crab</name>
    <dbReference type="NCBI Taxonomy" id="88211"/>
    <lineage>
        <taxon>Eukaryota</taxon>
        <taxon>Metazoa</taxon>
        <taxon>Ecdysozoa</taxon>
        <taxon>Arthropoda</taxon>
        <taxon>Crustacea</taxon>
        <taxon>Multicrustacea</taxon>
        <taxon>Malacostraca</taxon>
        <taxon>Eumalacostraca</taxon>
        <taxon>Eucarida</taxon>
        <taxon>Decapoda</taxon>
        <taxon>Pleocyemata</taxon>
        <taxon>Anomura</taxon>
        <taxon>Galatheoidea</taxon>
        <taxon>Porcellanidae</taxon>
        <taxon>Petrolisthes</taxon>
    </lineage>
</organism>
<accession>A0AAE1EPH7</accession>
<dbReference type="EMBL" id="JAWQEG010005659">
    <property type="protein sequence ID" value="KAK3857231.1"/>
    <property type="molecule type" value="Genomic_DNA"/>
</dbReference>
<keyword evidence="2" id="KW-1185">Reference proteome</keyword>
<sequence length="127" mass="13909">MSEPWMSQEIRWLAGREASGGGGGGGGSSRIVKAHTLDDLERNRNPQCRPHPHLHWQEELTAGPQEGYDALPLSTTSVSPCLGSLSHNIQYSIPPTTTQSCHINMHVLVLHILAVFGLVLNECMVWC</sequence>
<dbReference type="Proteomes" id="UP001286313">
    <property type="component" value="Unassembled WGS sequence"/>
</dbReference>
<evidence type="ECO:0000313" key="2">
    <source>
        <dbReference type="Proteomes" id="UP001286313"/>
    </source>
</evidence>
<proteinExistence type="predicted"/>
<dbReference type="AlphaFoldDB" id="A0AAE1EPH7"/>